<dbReference type="PANTHER" id="PTHR37984:SF5">
    <property type="entry name" value="PROTEIN NYNRIN-LIKE"/>
    <property type="match status" value="1"/>
</dbReference>
<name>A0AAD8KHA8_TARER</name>
<dbReference type="Gene3D" id="3.30.420.10">
    <property type="entry name" value="Ribonuclease H-like superfamily/Ribonuclease H"/>
    <property type="match status" value="1"/>
</dbReference>
<evidence type="ECO:0000313" key="9">
    <source>
        <dbReference type="EMBL" id="KAK1421356.1"/>
    </source>
</evidence>
<feature type="compositionally biased region" description="Acidic residues" evidence="7">
    <location>
        <begin position="1398"/>
        <end position="1429"/>
    </location>
</feature>
<keyword evidence="3" id="KW-0540">Nuclease</keyword>
<feature type="region of interest" description="Disordered" evidence="7">
    <location>
        <begin position="1391"/>
        <end position="1438"/>
    </location>
</feature>
<dbReference type="InterPro" id="IPR046796">
    <property type="entry name" value="Transposase_32_dom"/>
</dbReference>
<evidence type="ECO:0000256" key="3">
    <source>
        <dbReference type="ARBA" id="ARBA00022722"/>
    </source>
</evidence>
<dbReference type="InterPro" id="IPR043128">
    <property type="entry name" value="Rev_trsase/Diguanyl_cyclase"/>
</dbReference>
<dbReference type="InterPro" id="IPR036397">
    <property type="entry name" value="RNaseH_sf"/>
</dbReference>
<dbReference type="Pfam" id="PF20167">
    <property type="entry name" value="Transposase_32"/>
    <property type="match status" value="1"/>
</dbReference>
<protein>
    <recommendedName>
        <fullName evidence="8">Integrase catalytic domain-containing protein</fullName>
    </recommendedName>
</protein>
<keyword evidence="4" id="KW-0255">Endonuclease</keyword>
<dbReference type="InterPro" id="IPR041373">
    <property type="entry name" value="RT_RNaseH"/>
</dbReference>
<evidence type="ECO:0000256" key="5">
    <source>
        <dbReference type="ARBA" id="ARBA00022801"/>
    </source>
</evidence>
<feature type="region of interest" description="Disordered" evidence="7">
    <location>
        <begin position="1570"/>
        <end position="1607"/>
    </location>
</feature>
<feature type="domain" description="Integrase catalytic" evidence="8">
    <location>
        <begin position="710"/>
        <end position="874"/>
    </location>
</feature>
<dbReference type="GO" id="GO:0003964">
    <property type="term" value="F:RNA-directed DNA polymerase activity"/>
    <property type="evidence" value="ECO:0007669"/>
    <property type="project" value="UniProtKB-KW"/>
</dbReference>
<dbReference type="GO" id="GO:0016787">
    <property type="term" value="F:hydrolase activity"/>
    <property type="evidence" value="ECO:0007669"/>
    <property type="project" value="UniProtKB-KW"/>
</dbReference>
<dbReference type="Pfam" id="PF17917">
    <property type="entry name" value="RT_RNaseH"/>
    <property type="match status" value="1"/>
</dbReference>
<dbReference type="Gene3D" id="1.10.340.70">
    <property type="match status" value="1"/>
</dbReference>
<evidence type="ECO:0000256" key="6">
    <source>
        <dbReference type="ARBA" id="ARBA00022918"/>
    </source>
</evidence>
<keyword evidence="6" id="KW-0695">RNA-directed DNA polymerase</keyword>
<evidence type="ECO:0000313" key="10">
    <source>
        <dbReference type="Proteomes" id="UP001229421"/>
    </source>
</evidence>
<evidence type="ECO:0000256" key="1">
    <source>
        <dbReference type="ARBA" id="ARBA00022679"/>
    </source>
</evidence>
<dbReference type="Pfam" id="PF17921">
    <property type="entry name" value="Integrase_H2C2"/>
    <property type="match status" value="1"/>
</dbReference>
<keyword evidence="10" id="KW-1185">Reference proteome</keyword>
<dbReference type="InterPro" id="IPR050951">
    <property type="entry name" value="Retrovirus_Pol_polyprotein"/>
</dbReference>
<dbReference type="Pfam" id="PF00665">
    <property type="entry name" value="rve"/>
    <property type="match status" value="1"/>
</dbReference>
<keyword evidence="2" id="KW-0548">Nucleotidyltransferase</keyword>
<dbReference type="PANTHER" id="PTHR37984">
    <property type="entry name" value="PROTEIN CBG26694"/>
    <property type="match status" value="1"/>
</dbReference>
<gene>
    <name evidence="9" type="ORF">QVD17_23620</name>
</gene>
<sequence length="1607" mass="185609">MYDRLKMEEIKYKMDDECNLEVMAIEDGRPPWTHKVESLPDHIDSKLKPSLEEPPKVELKELPKHLKYAFLGDSQTLPVIIASNLQSKHEEALLEVLKRYKAAIGWSIADLKGISPSIVMHKIITDPEAKPSRDAQRRLNPNMREVVKKEVLKWLDAGIIYPISDSTWVSPTQTVPKKAGIQVVHGENGEQLATRPVTGWRVCIDYRKLNTATSKDHFPLPFIDQIVEKLAGQKFYCFLDGYSGYNQIAIHPEDQQKTTFTCPYGTFAFRRMPFGLCNAPATFQRCMMSIFSDMVGESLEIFMDDFSIFGHSFEVCLGELEKVLKRCTETNLVLSWEKSHFMVQEGVVLGHVISHRGIEVDRAKVQVISTLPPPVNVKGVRSFLGHAGFYRRFIKDFSAISKPLCNLLLKDAPFVFDEACLKSFQVLKQHLTAAPILQSPDWSIPFEIMCDASDHAIGAVLGQRVNKKPVAIYYASKTLSDAQLNYTTTEKELLAVVYALDKFRSYIWGSKVIIYSDHSAVRYLMEKKDAKPRLIRWILLLQEFDFEVRDKKGCDNVVADHLSRIPLIEEDNKDIKESFPDECLFSVSKLPWYANIANFLATGETPDSWSPRQVKHLKSQAKQYIWDEPDLYKVGADQIIRRCIPDEEIQEVLAHAHTYACGGHFSAKKTGHRVLSCGLYWPYIFRDAFIFARQCFKCQQIGGISKRDEMPMKPILVVEIFDVWGIDFMGPFPNSFGNYFVLVAVDYVSKWIEAIATKTNDHVVVCKFVQTNIFTRFGVPRVIISDGGTHFKNFKFGKLLKQYGVCHRIATPYHPQTSGQVEVSNRQIKEILQKTVRPDRKDWSLRLNDALWAYRTAFKTPIGTTPYRLVYGKGCHLPIEIAHRALWAVKAVNVDFDDAGKERKLQLCELEELRNEAYECSSAYKARMKALHDAKLRVKTFDVGQQVWLYNSKIKFFPGKLRSKWLGPFTITRHGNHGEFEIKDKDGKKQVVNGHRLKPFLGMIDNKGKQVDVVNFLTDSPSFSNIWGFFFIRVFRTICIFSHTLHKTIKFCSIMARSKEPAGKGKGVASSSTSNKRARTESEQSSPCENCPDWPQNKRLSEFPEVWREQMYRKKVTDVQLKSKLIIPERPGNSTDFKNYGVTACFERLGWLNAFTIEGFDEDEIYLDEIITWMATLKKTPGRNPPRTTKLVGIVRGQKVELSFRTLDTIGSFDNSGKPYEFLSDEEITSEGKNKGTMWIEMLRELFAVPESKLSMNMALDRNKLKPLPKLMSTILSWNILPRVSDQASIRNSNVRMLYALCTGRPMISFKQLVLHNLWESRENAQRKKIPHCRLLTRLLLNAQVIHENAKVYPNKCIPFDRANIRTSEFTFAKSKVACVLVDVKSKRKYESIRNNEDDQDEDEEDDGDETEDDEEVEEQEFDIMDQPEEAVRPETRPAAWDSWNSHEREMYMAAKSWRDEQARIFNDWRISHENSLKTWQDEQERIATQRWEQQQTYEKSMIYEQEWYRNRRFDYEENMRHYFNHRAGLEYQEHGIQVDWRTIPRYTYDQAHQPCPQSFPSRWLPRELSFAPPPEASSSQAPPSDPSLAARTNQIPGEDWMHNGWI</sequence>
<comment type="caution">
    <text evidence="9">The sequence shown here is derived from an EMBL/GenBank/DDBJ whole genome shotgun (WGS) entry which is preliminary data.</text>
</comment>
<dbReference type="FunFam" id="3.30.70.270:FF:000020">
    <property type="entry name" value="Transposon Tf2-6 polyprotein-like Protein"/>
    <property type="match status" value="1"/>
</dbReference>
<feature type="compositionally biased region" description="Low complexity" evidence="7">
    <location>
        <begin position="1577"/>
        <end position="1591"/>
    </location>
</feature>
<dbReference type="GO" id="GO:0003676">
    <property type="term" value="F:nucleic acid binding"/>
    <property type="evidence" value="ECO:0007669"/>
    <property type="project" value="InterPro"/>
</dbReference>
<dbReference type="GO" id="GO:0004519">
    <property type="term" value="F:endonuclease activity"/>
    <property type="evidence" value="ECO:0007669"/>
    <property type="project" value="UniProtKB-KW"/>
</dbReference>
<dbReference type="InterPro" id="IPR043502">
    <property type="entry name" value="DNA/RNA_pol_sf"/>
</dbReference>
<dbReference type="EMBL" id="JAUHHV010000006">
    <property type="protein sequence ID" value="KAK1421356.1"/>
    <property type="molecule type" value="Genomic_DNA"/>
</dbReference>
<feature type="region of interest" description="Disordered" evidence="7">
    <location>
        <begin position="1061"/>
        <end position="1093"/>
    </location>
</feature>
<dbReference type="InterPro" id="IPR001584">
    <property type="entry name" value="Integrase_cat-core"/>
</dbReference>
<evidence type="ECO:0000256" key="2">
    <source>
        <dbReference type="ARBA" id="ARBA00022695"/>
    </source>
</evidence>
<dbReference type="InterPro" id="IPR000477">
    <property type="entry name" value="RT_dom"/>
</dbReference>
<accession>A0AAD8KHA8</accession>
<reference evidence="9" key="1">
    <citation type="journal article" date="2023" name="bioRxiv">
        <title>Improved chromosome-level genome assembly for marigold (Tagetes erecta).</title>
        <authorList>
            <person name="Jiang F."/>
            <person name="Yuan L."/>
            <person name="Wang S."/>
            <person name="Wang H."/>
            <person name="Xu D."/>
            <person name="Wang A."/>
            <person name="Fan W."/>
        </authorList>
    </citation>
    <scope>NUCLEOTIDE SEQUENCE</scope>
    <source>
        <strain evidence="9">WSJ</strain>
        <tissue evidence="9">Leaf</tissue>
    </source>
</reference>
<dbReference type="GO" id="GO:0015074">
    <property type="term" value="P:DNA integration"/>
    <property type="evidence" value="ECO:0007669"/>
    <property type="project" value="InterPro"/>
</dbReference>
<dbReference type="SUPFAM" id="SSF56672">
    <property type="entry name" value="DNA/RNA polymerases"/>
    <property type="match status" value="1"/>
</dbReference>
<evidence type="ECO:0000256" key="7">
    <source>
        <dbReference type="SAM" id="MobiDB-lite"/>
    </source>
</evidence>
<dbReference type="Proteomes" id="UP001229421">
    <property type="component" value="Unassembled WGS sequence"/>
</dbReference>
<organism evidence="9 10">
    <name type="scientific">Tagetes erecta</name>
    <name type="common">African marigold</name>
    <dbReference type="NCBI Taxonomy" id="13708"/>
    <lineage>
        <taxon>Eukaryota</taxon>
        <taxon>Viridiplantae</taxon>
        <taxon>Streptophyta</taxon>
        <taxon>Embryophyta</taxon>
        <taxon>Tracheophyta</taxon>
        <taxon>Spermatophyta</taxon>
        <taxon>Magnoliopsida</taxon>
        <taxon>eudicotyledons</taxon>
        <taxon>Gunneridae</taxon>
        <taxon>Pentapetalae</taxon>
        <taxon>asterids</taxon>
        <taxon>campanulids</taxon>
        <taxon>Asterales</taxon>
        <taxon>Asteraceae</taxon>
        <taxon>Asteroideae</taxon>
        <taxon>Heliantheae alliance</taxon>
        <taxon>Tageteae</taxon>
        <taxon>Tagetes</taxon>
    </lineage>
</organism>
<evidence type="ECO:0000256" key="4">
    <source>
        <dbReference type="ARBA" id="ARBA00022759"/>
    </source>
</evidence>
<dbReference type="CDD" id="cd09274">
    <property type="entry name" value="RNase_HI_RT_Ty3"/>
    <property type="match status" value="1"/>
</dbReference>
<dbReference type="Pfam" id="PF00078">
    <property type="entry name" value="RVT_1"/>
    <property type="match status" value="1"/>
</dbReference>
<dbReference type="Gene3D" id="3.30.70.270">
    <property type="match status" value="2"/>
</dbReference>
<proteinExistence type="predicted"/>
<keyword evidence="1" id="KW-0808">Transferase</keyword>
<dbReference type="CDD" id="cd01647">
    <property type="entry name" value="RT_LTR"/>
    <property type="match status" value="1"/>
</dbReference>
<keyword evidence="5" id="KW-0378">Hydrolase</keyword>
<dbReference type="PROSITE" id="PS50994">
    <property type="entry name" value="INTEGRASE"/>
    <property type="match status" value="1"/>
</dbReference>
<dbReference type="SUPFAM" id="SSF53098">
    <property type="entry name" value="Ribonuclease H-like"/>
    <property type="match status" value="1"/>
</dbReference>
<dbReference type="InterPro" id="IPR012337">
    <property type="entry name" value="RNaseH-like_sf"/>
</dbReference>
<evidence type="ECO:0000259" key="8">
    <source>
        <dbReference type="PROSITE" id="PS50994"/>
    </source>
</evidence>
<dbReference type="InterPro" id="IPR041588">
    <property type="entry name" value="Integrase_H2C2"/>
</dbReference>
<dbReference type="Gene3D" id="3.10.10.10">
    <property type="entry name" value="HIV Type 1 Reverse Transcriptase, subunit A, domain 1"/>
    <property type="match status" value="1"/>
</dbReference>